<keyword evidence="1 2" id="KW-0728">SH3 domain</keyword>
<name>A0A9P7GDV1_9AGAR</name>
<reference evidence="5" key="1">
    <citation type="submission" date="2020-07" db="EMBL/GenBank/DDBJ databases">
        <authorList>
            <person name="Nieuwenhuis M."/>
            <person name="Van De Peppel L.J.J."/>
        </authorList>
    </citation>
    <scope>NUCLEOTIDE SEQUENCE</scope>
    <source>
        <strain evidence="5">AP01</strain>
        <tissue evidence="5">Mycelium</tissue>
    </source>
</reference>
<keyword evidence="6" id="KW-1185">Reference proteome</keyword>
<dbReference type="Gene3D" id="2.30.30.40">
    <property type="entry name" value="SH3 Domains"/>
    <property type="match status" value="1"/>
</dbReference>
<dbReference type="AlphaFoldDB" id="A0A9P7GDV1"/>
<feature type="compositionally biased region" description="Pro residues" evidence="3">
    <location>
        <begin position="193"/>
        <end position="218"/>
    </location>
</feature>
<accession>A0A9P7GDV1</accession>
<evidence type="ECO:0000256" key="2">
    <source>
        <dbReference type="PROSITE-ProRule" id="PRU00192"/>
    </source>
</evidence>
<evidence type="ECO:0000256" key="3">
    <source>
        <dbReference type="SAM" id="MobiDB-lite"/>
    </source>
</evidence>
<dbReference type="InterPro" id="IPR050384">
    <property type="entry name" value="Endophilin_SH3RF"/>
</dbReference>
<dbReference type="Proteomes" id="UP000775547">
    <property type="component" value="Unassembled WGS sequence"/>
</dbReference>
<dbReference type="Pfam" id="PF00018">
    <property type="entry name" value="SH3_1"/>
    <property type="match status" value="1"/>
</dbReference>
<dbReference type="OrthoDB" id="5983572at2759"/>
<dbReference type="SUPFAM" id="SSF50044">
    <property type="entry name" value="SH3-domain"/>
    <property type="match status" value="1"/>
</dbReference>
<dbReference type="EMBL" id="JABCKV010000046">
    <property type="protein sequence ID" value="KAG5645192.1"/>
    <property type="molecule type" value="Genomic_DNA"/>
</dbReference>
<evidence type="ECO:0000259" key="4">
    <source>
        <dbReference type="PROSITE" id="PS50002"/>
    </source>
</evidence>
<dbReference type="InterPro" id="IPR001452">
    <property type="entry name" value="SH3_domain"/>
</dbReference>
<feature type="region of interest" description="Disordered" evidence="3">
    <location>
        <begin position="157"/>
        <end position="244"/>
    </location>
</feature>
<protein>
    <recommendedName>
        <fullName evidence="4">SH3 domain-containing protein</fullName>
    </recommendedName>
</protein>
<dbReference type="InterPro" id="IPR036028">
    <property type="entry name" value="SH3-like_dom_sf"/>
</dbReference>
<feature type="domain" description="SH3" evidence="4">
    <location>
        <begin position="95"/>
        <end position="156"/>
    </location>
</feature>
<evidence type="ECO:0000256" key="1">
    <source>
        <dbReference type="ARBA" id="ARBA00022443"/>
    </source>
</evidence>
<dbReference type="PROSITE" id="PS50002">
    <property type="entry name" value="SH3"/>
    <property type="match status" value="1"/>
</dbReference>
<dbReference type="FunFam" id="2.30.30.40:FF:000072">
    <property type="entry name" value="Unconventional Myosin IB"/>
    <property type="match status" value="1"/>
</dbReference>
<dbReference type="SMART" id="SM00326">
    <property type="entry name" value="SH3"/>
    <property type="match status" value="1"/>
</dbReference>
<gene>
    <name evidence="5" type="ORF">DXG03_006710</name>
</gene>
<dbReference type="PANTHER" id="PTHR14167">
    <property type="entry name" value="SH3 DOMAIN-CONTAINING"/>
    <property type="match status" value="1"/>
</dbReference>
<feature type="compositionally biased region" description="Gly residues" evidence="3">
    <location>
        <begin position="174"/>
        <end position="183"/>
    </location>
</feature>
<organism evidence="5 6">
    <name type="scientific">Asterophora parasitica</name>
    <dbReference type="NCBI Taxonomy" id="117018"/>
    <lineage>
        <taxon>Eukaryota</taxon>
        <taxon>Fungi</taxon>
        <taxon>Dikarya</taxon>
        <taxon>Basidiomycota</taxon>
        <taxon>Agaricomycotina</taxon>
        <taxon>Agaricomycetes</taxon>
        <taxon>Agaricomycetidae</taxon>
        <taxon>Agaricales</taxon>
        <taxon>Tricholomatineae</taxon>
        <taxon>Lyophyllaceae</taxon>
        <taxon>Asterophora</taxon>
    </lineage>
</organism>
<proteinExistence type="predicted"/>
<evidence type="ECO:0000313" key="5">
    <source>
        <dbReference type="EMBL" id="KAG5645192.1"/>
    </source>
</evidence>
<reference evidence="5" key="2">
    <citation type="submission" date="2021-10" db="EMBL/GenBank/DDBJ databases">
        <title>Phylogenomics reveals ancestral predisposition of the termite-cultivated fungus Termitomyces towards a domesticated lifestyle.</title>
        <authorList>
            <person name="Auxier B."/>
            <person name="Grum-Grzhimaylo A."/>
            <person name="Cardenas M.E."/>
            <person name="Lodge J.D."/>
            <person name="Laessoe T."/>
            <person name="Pedersen O."/>
            <person name="Smith M.E."/>
            <person name="Kuyper T.W."/>
            <person name="Franco-Molano E.A."/>
            <person name="Baroni T.J."/>
            <person name="Aanen D.K."/>
        </authorList>
    </citation>
    <scope>NUCLEOTIDE SEQUENCE</scope>
    <source>
        <strain evidence="5">AP01</strain>
        <tissue evidence="5">Mycelium</tissue>
    </source>
</reference>
<sequence>MSVDSAALLAHIISQTRQNVDFLVAQKQLSEHDGRDILLRLPISPASDPTSRIIQQTQNLDIRSNSPAAPSPVSRNTYAPSYQPPSGPPATQRAPPLFQAKANWGYNESGQNPGDLSFRAGETIDIIAETNADWWTGRHNGKEGLFPSNYVQRLSPSGAPPVPAYQEKAHNPIGGPGPHGYGPGPGPVYQSYQPPPPQGYQGGPPPHPYASYGPPPSAPVQIVQAAPPPAPAPEPEKKSGLGSSLGNTLAHSAVGGVGLGAGSAIGSGIIHSLF</sequence>
<dbReference type="PRINTS" id="PR00452">
    <property type="entry name" value="SH3DOMAIN"/>
</dbReference>
<dbReference type="PANTHER" id="PTHR14167:SF116">
    <property type="entry name" value="CAP, ISOFORM AC"/>
    <property type="match status" value="1"/>
</dbReference>
<feature type="compositionally biased region" description="Polar residues" evidence="3">
    <location>
        <begin position="59"/>
        <end position="80"/>
    </location>
</feature>
<feature type="region of interest" description="Disordered" evidence="3">
    <location>
        <begin position="59"/>
        <end position="95"/>
    </location>
</feature>
<evidence type="ECO:0000313" key="6">
    <source>
        <dbReference type="Proteomes" id="UP000775547"/>
    </source>
</evidence>
<comment type="caution">
    <text evidence="5">The sequence shown here is derived from an EMBL/GenBank/DDBJ whole genome shotgun (WGS) entry which is preliminary data.</text>
</comment>